<evidence type="ECO:0000313" key="2">
    <source>
        <dbReference type="Proteomes" id="UP000692954"/>
    </source>
</evidence>
<proteinExistence type="predicted"/>
<comment type="caution">
    <text evidence="1">The sequence shown here is derived from an EMBL/GenBank/DDBJ whole genome shotgun (WGS) entry which is preliminary data.</text>
</comment>
<reference evidence="1" key="1">
    <citation type="submission" date="2021-01" db="EMBL/GenBank/DDBJ databases">
        <authorList>
            <consortium name="Genoscope - CEA"/>
            <person name="William W."/>
        </authorList>
    </citation>
    <scope>NUCLEOTIDE SEQUENCE</scope>
</reference>
<keyword evidence="2" id="KW-1185">Reference proteome</keyword>
<dbReference type="Proteomes" id="UP000692954">
    <property type="component" value="Unassembled WGS sequence"/>
</dbReference>
<accession>A0A8S1RV65</accession>
<name>A0A8S1RV65_9CILI</name>
<dbReference type="AlphaFoldDB" id="A0A8S1RV65"/>
<dbReference type="EMBL" id="CAJJDN010000281">
    <property type="protein sequence ID" value="CAD8130364.1"/>
    <property type="molecule type" value="Genomic_DNA"/>
</dbReference>
<gene>
    <name evidence="1" type="ORF">PSON_ATCC_30995.1.T2810010</name>
</gene>
<evidence type="ECO:0000313" key="1">
    <source>
        <dbReference type="EMBL" id="CAD8130364.1"/>
    </source>
</evidence>
<sequence length="204" mass="24787">MYEKQLSFFISSQLIAQLIQMLLNKFKNLLVNKYNRNNQRDNSILKFIFIQWCYFYYFIKVCNNQIFLIAIIILQSSNVRQVDLSDGQIKIDSSEQQRIINIHFTLQIMHLIENTFKLQHHLLMNFIQFKQIQEIELFLRLILLSYRSIIIKGFSKYRKFLNEYVTVFDYLHSLISGYPKEQQKWLDDTLYIHFQTQISKKIHL</sequence>
<protein>
    <submittedName>
        <fullName evidence="1">Uncharacterized protein</fullName>
    </submittedName>
</protein>
<organism evidence="1 2">
    <name type="scientific">Paramecium sonneborni</name>
    <dbReference type="NCBI Taxonomy" id="65129"/>
    <lineage>
        <taxon>Eukaryota</taxon>
        <taxon>Sar</taxon>
        <taxon>Alveolata</taxon>
        <taxon>Ciliophora</taxon>
        <taxon>Intramacronucleata</taxon>
        <taxon>Oligohymenophorea</taxon>
        <taxon>Peniculida</taxon>
        <taxon>Parameciidae</taxon>
        <taxon>Paramecium</taxon>
    </lineage>
</organism>